<dbReference type="SUPFAM" id="SSF55909">
    <property type="entry name" value="Pentein"/>
    <property type="match status" value="1"/>
</dbReference>
<name>A0ABT9FB38_9GAMM</name>
<dbReference type="EMBL" id="JAUYVT010000003">
    <property type="protein sequence ID" value="MDP2564001.1"/>
    <property type="molecule type" value="Genomic_DNA"/>
</dbReference>
<comment type="caution">
    <text evidence="2">The sequence shown here is derived from an EMBL/GenBank/DDBJ whole genome shotgun (WGS) entry which is preliminary data.</text>
</comment>
<organism evidence="2 3">
    <name type="scientific">Pseudoalteromonas marina</name>
    <dbReference type="NCBI Taxonomy" id="267375"/>
    <lineage>
        <taxon>Bacteria</taxon>
        <taxon>Pseudomonadati</taxon>
        <taxon>Pseudomonadota</taxon>
        <taxon>Gammaproteobacteria</taxon>
        <taxon>Alteromonadales</taxon>
        <taxon>Pseudoalteromonadaceae</taxon>
        <taxon>Pseudoalteromonas</taxon>
    </lineage>
</organism>
<accession>A0ABT9FB38</accession>
<evidence type="ECO:0000256" key="1">
    <source>
        <dbReference type="ARBA" id="ARBA00022801"/>
    </source>
</evidence>
<dbReference type="Gene3D" id="3.75.10.10">
    <property type="entry name" value="L-arginine/glycine Amidinotransferase, Chain A"/>
    <property type="match status" value="1"/>
</dbReference>
<proteinExistence type="predicted"/>
<protein>
    <submittedName>
        <fullName evidence="2">Agmatine deiminase family protein</fullName>
    </submittedName>
</protein>
<reference evidence="2" key="1">
    <citation type="submission" date="2023-07" db="EMBL/GenBank/DDBJ databases">
        <title>Genome content predicts the carbon catabolic preferences of heterotrophic bacteria.</title>
        <authorList>
            <person name="Gralka M."/>
        </authorList>
    </citation>
    <scope>NUCLEOTIDE SEQUENCE</scope>
    <source>
        <strain evidence="2">4G09</strain>
    </source>
</reference>
<keyword evidence="3" id="KW-1185">Reference proteome</keyword>
<dbReference type="PANTHER" id="PTHR31377:SF0">
    <property type="entry name" value="AGMATINE DEIMINASE-RELATED"/>
    <property type="match status" value="1"/>
</dbReference>
<evidence type="ECO:0000313" key="3">
    <source>
        <dbReference type="Proteomes" id="UP001177212"/>
    </source>
</evidence>
<dbReference type="Proteomes" id="UP001177212">
    <property type="component" value="Unassembled WGS sequence"/>
</dbReference>
<evidence type="ECO:0000313" key="2">
    <source>
        <dbReference type="EMBL" id="MDP2564001.1"/>
    </source>
</evidence>
<gene>
    <name evidence="2" type="ORF">Q8W34_05115</name>
</gene>
<dbReference type="InterPro" id="IPR007466">
    <property type="entry name" value="Peptidyl-Arg-deiminase_porph"/>
</dbReference>
<dbReference type="Pfam" id="PF04371">
    <property type="entry name" value="PAD_porph"/>
    <property type="match status" value="1"/>
</dbReference>
<dbReference type="RefSeq" id="WP_305471424.1">
    <property type="nucleotide sequence ID" value="NZ_JAUYVT010000003.1"/>
</dbReference>
<sequence length="351" mass="39560">MNFRLLPEWAEQDAVMLTWPHKHTDWADNLARVEPVYVELAKHITHYQFLVVVAHDQALKAHITALLNQANINLERVHFVVTPTNDTWARDHGPLTCANINDETKLKVYDFTFNGWGNKFESTLDNQINKAVVEQLSHANNDYQALDMVLEGGGIEINEHGVLLTTSECLLNKNRNPDLSSQDIETLLKTHLGATDFLWVDHGYLAGDDTDSHIDTLVRFAPNNTLVYVQCDDENDEHFTALKAMENQLKSFKTAGNTPYTLVELPWPKAAYDDENSRLPATYANYLIINNAVLVPTYNNVNDDRALAQVQIAYPQHTIIGVNCQPIIEQFGSLHCITMQLPRGFLAGAAQ</sequence>
<keyword evidence="1" id="KW-0378">Hydrolase</keyword>
<dbReference type="PANTHER" id="PTHR31377">
    <property type="entry name" value="AGMATINE DEIMINASE-RELATED"/>
    <property type="match status" value="1"/>
</dbReference>